<dbReference type="GO" id="GO:0030514">
    <property type="term" value="P:negative regulation of BMP signaling pathway"/>
    <property type="evidence" value="ECO:0007669"/>
    <property type="project" value="TreeGrafter"/>
</dbReference>
<evidence type="ECO:0000313" key="2">
    <source>
        <dbReference type="EMBL" id="CAF94240.1"/>
    </source>
</evidence>
<dbReference type="STRING" id="99883.ENSTNIP00000008329"/>
<name>Q4SYP2_TETNG</name>
<dbReference type="EMBL" id="CAAE01011997">
    <property type="protein sequence ID" value="CAF94240.1"/>
    <property type="molecule type" value="Genomic_DNA"/>
</dbReference>
<dbReference type="GO" id="GO:0006998">
    <property type="term" value="P:nuclear envelope organization"/>
    <property type="evidence" value="ECO:0007669"/>
    <property type="project" value="TreeGrafter"/>
</dbReference>
<dbReference type="AlphaFoldDB" id="Q4SYP2"/>
<feature type="non-terminal residue" evidence="2">
    <location>
        <position position="1"/>
    </location>
</feature>
<dbReference type="Proteomes" id="UP000007303">
    <property type="component" value="Unassembled WGS sequence"/>
</dbReference>
<proteinExistence type="predicted"/>
<keyword evidence="1" id="KW-0812">Transmembrane</keyword>
<dbReference type="KEGG" id="tng:GSTEN00010229G001"/>
<keyword evidence="4" id="KW-1185">Reference proteome</keyword>
<dbReference type="HOGENOM" id="CLU_2644544_0_0_1"/>
<dbReference type="PANTHER" id="PTHR13428">
    <property type="entry name" value="INNER NUCLEAR MEMBRANE PROTEIN MAN1 LEM DOMAIN CONTAINING PROTEIN"/>
    <property type="match status" value="1"/>
</dbReference>
<keyword evidence="1" id="KW-1133">Transmembrane helix</keyword>
<dbReference type="GO" id="GO:0031490">
    <property type="term" value="F:chromatin DNA binding"/>
    <property type="evidence" value="ECO:0007669"/>
    <property type="project" value="TreeGrafter"/>
</dbReference>
<sequence length="77" mass="8447">TTSTTVYPNHSYSQALLSQTAAVPEDALLQQFKREEVASPARFSAHYLSMSLLTAACLFFLLLGLMYLRMRGSGSAD</sequence>
<reference evidence="2" key="2">
    <citation type="submission" date="2004-02" db="EMBL/GenBank/DDBJ databases">
        <authorList>
            <consortium name="Genoscope"/>
            <consortium name="Whitehead Institute Centre for Genome Research"/>
        </authorList>
    </citation>
    <scope>NUCLEOTIDE SEQUENCE</scope>
</reference>
<reference evidence="3" key="3">
    <citation type="submission" date="2025-05" db="UniProtKB">
        <authorList>
            <consortium name="Ensembl"/>
        </authorList>
    </citation>
    <scope>IDENTIFICATION</scope>
</reference>
<evidence type="ECO:0000313" key="3">
    <source>
        <dbReference type="Ensembl" id="ENSTNIP00000008329.1"/>
    </source>
</evidence>
<evidence type="ECO:0000256" key="1">
    <source>
        <dbReference type="SAM" id="Phobius"/>
    </source>
</evidence>
<evidence type="ECO:0000313" key="4">
    <source>
        <dbReference type="Proteomes" id="UP000007303"/>
    </source>
</evidence>
<feature type="non-terminal residue" evidence="2">
    <location>
        <position position="77"/>
    </location>
</feature>
<protein>
    <submittedName>
        <fullName evidence="2">(spotted green pufferfish) hypothetical protein</fullName>
    </submittedName>
</protein>
<dbReference type="Ensembl" id="ENSTNIT00000008495.1">
    <property type="protein sequence ID" value="ENSTNIP00000008329.1"/>
    <property type="gene ID" value="ENSTNIG00000005625.1"/>
</dbReference>
<reference evidence="2 4" key="1">
    <citation type="journal article" date="2004" name="Nature">
        <title>Genome duplication in the teleost fish Tetraodon nigroviridis reveals the early vertebrate proto-karyotype.</title>
        <authorList>
            <person name="Jaillon O."/>
            <person name="Aury J.-M."/>
            <person name="Brunet F."/>
            <person name="Petit J.-L."/>
            <person name="Stange-Thomann N."/>
            <person name="Mauceli E."/>
            <person name="Bouneau L."/>
            <person name="Fischer C."/>
            <person name="Ozouf-Costaz C."/>
            <person name="Bernot A."/>
            <person name="Nicaud S."/>
            <person name="Jaffe D."/>
            <person name="Fisher S."/>
            <person name="Lutfalla G."/>
            <person name="Dossat C."/>
            <person name="Segurens B."/>
            <person name="Dasilva C."/>
            <person name="Salanoubat M."/>
            <person name="Levy M."/>
            <person name="Boudet N."/>
            <person name="Castellano S."/>
            <person name="Anthouard V."/>
            <person name="Jubin C."/>
            <person name="Castelli V."/>
            <person name="Katinka M."/>
            <person name="Vacherie B."/>
            <person name="Biemont C."/>
            <person name="Skalli Z."/>
            <person name="Cattolico L."/>
            <person name="Poulain J."/>
            <person name="De Berardinis V."/>
            <person name="Cruaud C."/>
            <person name="Duprat S."/>
            <person name="Brottier P."/>
            <person name="Coutanceau J.-P."/>
            <person name="Gouzy J."/>
            <person name="Parra G."/>
            <person name="Lardier G."/>
            <person name="Chapple C."/>
            <person name="McKernan K.J."/>
            <person name="McEwan P."/>
            <person name="Bosak S."/>
            <person name="Kellis M."/>
            <person name="Volff J.-N."/>
            <person name="Guigo R."/>
            <person name="Zody M.C."/>
            <person name="Mesirov J."/>
            <person name="Lindblad-Toh K."/>
            <person name="Birren B."/>
            <person name="Nusbaum C."/>
            <person name="Kahn D."/>
            <person name="Robinson-Rechavi M."/>
            <person name="Laudet V."/>
            <person name="Schachter V."/>
            <person name="Quetier F."/>
            <person name="Saurin W."/>
            <person name="Scarpelli C."/>
            <person name="Wincker P."/>
            <person name="Lander E.S."/>
            <person name="Weissenbach J."/>
            <person name="Roest Crollius H."/>
        </authorList>
    </citation>
    <scope>NUCLEOTIDE SEQUENCE [LARGE SCALE GENOMIC DNA]</scope>
</reference>
<keyword evidence="1" id="KW-0472">Membrane</keyword>
<dbReference type="InterPro" id="IPR052277">
    <property type="entry name" value="INM_ESCRT-Associated"/>
</dbReference>
<gene>
    <name evidence="2" type="ORF">GSTENG00010229001</name>
</gene>
<dbReference type="OrthoDB" id="8911527at2759"/>
<feature type="transmembrane region" description="Helical" evidence="1">
    <location>
        <begin position="47"/>
        <end position="68"/>
    </location>
</feature>
<accession>Q4SYP2</accession>
<organism evidence="2">
    <name type="scientific">Tetraodon nigroviridis</name>
    <name type="common">Spotted green pufferfish</name>
    <name type="synonym">Chelonodon nigroviridis</name>
    <dbReference type="NCBI Taxonomy" id="99883"/>
    <lineage>
        <taxon>Eukaryota</taxon>
        <taxon>Metazoa</taxon>
        <taxon>Chordata</taxon>
        <taxon>Craniata</taxon>
        <taxon>Vertebrata</taxon>
        <taxon>Euteleostomi</taxon>
        <taxon>Actinopterygii</taxon>
        <taxon>Neopterygii</taxon>
        <taxon>Teleostei</taxon>
        <taxon>Neoteleostei</taxon>
        <taxon>Acanthomorphata</taxon>
        <taxon>Eupercaria</taxon>
        <taxon>Tetraodontiformes</taxon>
        <taxon>Tetradontoidea</taxon>
        <taxon>Tetraodontidae</taxon>
        <taxon>Tetraodon</taxon>
    </lineage>
</organism>
<dbReference type="PANTHER" id="PTHR13428:SF10">
    <property type="entry name" value="INNER NUCLEAR MEMBRANE PROTEIN MAN1"/>
    <property type="match status" value="1"/>
</dbReference>
<dbReference type="GeneTree" id="ENSGT00940000157643"/>